<dbReference type="GO" id="GO:0009535">
    <property type="term" value="C:chloroplast thylakoid membrane"/>
    <property type="evidence" value="ECO:0007669"/>
    <property type="project" value="UniProtKB-SubCell"/>
</dbReference>
<comment type="subunit">
    <text evidence="4">NDH is composed of at least 16 different subunits, 5 of which are encoded in the nucleus.</text>
</comment>
<comment type="catalytic activity">
    <reaction evidence="18">
        <text>a plastoquinone + NADPH + (n+1) H(+)(in) = a plastoquinol + NADP(+) + n H(+)(out)</text>
        <dbReference type="Rhea" id="RHEA:42612"/>
        <dbReference type="Rhea" id="RHEA-COMP:9561"/>
        <dbReference type="Rhea" id="RHEA-COMP:9562"/>
        <dbReference type="ChEBI" id="CHEBI:15378"/>
        <dbReference type="ChEBI" id="CHEBI:17757"/>
        <dbReference type="ChEBI" id="CHEBI:57783"/>
        <dbReference type="ChEBI" id="CHEBI:58349"/>
        <dbReference type="ChEBI" id="CHEBI:62192"/>
    </reaction>
</comment>
<dbReference type="Proteomes" id="UP000077755">
    <property type="component" value="Chromosome 3"/>
</dbReference>
<evidence type="ECO:0000313" key="21">
    <source>
        <dbReference type="EMBL" id="WOG92949.1"/>
    </source>
</evidence>
<evidence type="ECO:0000256" key="14">
    <source>
        <dbReference type="ARBA" id="ARBA00023078"/>
    </source>
</evidence>
<evidence type="ECO:0000256" key="4">
    <source>
        <dbReference type="ARBA" id="ARBA00011199"/>
    </source>
</evidence>
<comment type="similarity">
    <text evidence="3">Belongs to the complex I subunit 5 family.</text>
</comment>
<keyword evidence="13" id="KW-0520">NAD</keyword>
<evidence type="ECO:0000256" key="1">
    <source>
        <dbReference type="ARBA" id="ARBA00004059"/>
    </source>
</evidence>
<keyword evidence="6" id="KW-0150">Chloroplast</keyword>
<keyword evidence="8" id="KW-0874">Quinone</keyword>
<keyword evidence="14" id="KW-0793">Thylakoid</keyword>
<evidence type="ECO:0000256" key="12">
    <source>
        <dbReference type="ARBA" id="ARBA00022989"/>
    </source>
</evidence>
<protein>
    <recommendedName>
        <fullName evidence="5">NAD(P)H-quinone oxidoreductase subunit 5, chloroplastic</fullName>
    </recommendedName>
    <alternativeName>
        <fullName evidence="17">NAD(P)H dehydrogenase subunit 5</fullName>
    </alternativeName>
    <alternativeName>
        <fullName evidence="16">NADH-plastoquinone oxidoreductase subunit 5</fullName>
    </alternativeName>
</protein>
<dbReference type="GO" id="GO:0048038">
    <property type="term" value="F:quinone binding"/>
    <property type="evidence" value="ECO:0007669"/>
    <property type="project" value="UniProtKB-KW"/>
</dbReference>
<keyword evidence="7" id="KW-0812">Transmembrane</keyword>
<organism evidence="21 22">
    <name type="scientific">Daucus carota subsp. sativus</name>
    <name type="common">Carrot</name>
    <dbReference type="NCBI Taxonomy" id="79200"/>
    <lineage>
        <taxon>Eukaryota</taxon>
        <taxon>Viridiplantae</taxon>
        <taxon>Streptophyta</taxon>
        <taxon>Embryophyta</taxon>
        <taxon>Tracheophyta</taxon>
        <taxon>Spermatophyta</taxon>
        <taxon>Magnoliopsida</taxon>
        <taxon>eudicotyledons</taxon>
        <taxon>Gunneridae</taxon>
        <taxon>Pentapetalae</taxon>
        <taxon>asterids</taxon>
        <taxon>campanulids</taxon>
        <taxon>Apiales</taxon>
        <taxon>Apiaceae</taxon>
        <taxon>Apioideae</taxon>
        <taxon>Scandiceae</taxon>
        <taxon>Daucinae</taxon>
        <taxon>Daucus</taxon>
        <taxon>Daucus sect. Daucus</taxon>
    </lineage>
</organism>
<evidence type="ECO:0000256" key="17">
    <source>
        <dbReference type="ARBA" id="ARBA00031649"/>
    </source>
</evidence>
<evidence type="ECO:0000256" key="6">
    <source>
        <dbReference type="ARBA" id="ARBA00022528"/>
    </source>
</evidence>
<evidence type="ECO:0000256" key="10">
    <source>
        <dbReference type="ARBA" id="ARBA00022957"/>
    </source>
</evidence>
<keyword evidence="15" id="KW-0472">Membrane</keyword>
<dbReference type="Pfam" id="PF01010">
    <property type="entry name" value="Proton_antipo_C"/>
    <property type="match status" value="1"/>
</dbReference>
<comment type="function">
    <text evidence="1">NDH shuttles electrons from NAD(P)H:plastoquinone, via FMN and iron-sulfur (Fe-S) centers, to quinones in the photosynthetic chain and possibly in a chloroplast respiratory chain. The immediate electron acceptor for the enzyme in this species is believed to be plastoquinone. Couples the redox reaction to proton translocation, and thus conserves the redox energy in a proton gradient.</text>
</comment>
<comment type="catalytic activity">
    <reaction evidence="19">
        <text>a plastoquinone + NADH + (n+1) H(+)(in) = a plastoquinol + NAD(+) + n H(+)(out)</text>
        <dbReference type="Rhea" id="RHEA:42608"/>
        <dbReference type="Rhea" id="RHEA-COMP:9561"/>
        <dbReference type="Rhea" id="RHEA-COMP:9562"/>
        <dbReference type="ChEBI" id="CHEBI:15378"/>
        <dbReference type="ChEBI" id="CHEBI:17757"/>
        <dbReference type="ChEBI" id="CHEBI:57540"/>
        <dbReference type="ChEBI" id="CHEBI:57945"/>
        <dbReference type="ChEBI" id="CHEBI:62192"/>
    </reaction>
</comment>
<evidence type="ECO:0000256" key="19">
    <source>
        <dbReference type="ARBA" id="ARBA00048026"/>
    </source>
</evidence>
<reference evidence="21" key="2">
    <citation type="submission" date="2022-03" db="EMBL/GenBank/DDBJ databases">
        <title>Draft title - Genomic analysis of global carrot germplasm unveils the trajectory of domestication and the origin of high carotenoid orange carrot.</title>
        <authorList>
            <person name="Iorizzo M."/>
            <person name="Ellison S."/>
            <person name="Senalik D."/>
            <person name="Macko-Podgorni A."/>
            <person name="Grzebelus D."/>
            <person name="Bostan H."/>
            <person name="Rolling W."/>
            <person name="Curaba J."/>
            <person name="Simon P."/>
        </authorList>
    </citation>
    <scope>NUCLEOTIDE SEQUENCE</scope>
    <source>
        <tissue evidence="21">Leaf</tissue>
    </source>
</reference>
<evidence type="ECO:0000256" key="3">
    <source>
        <dbReference type="ARBA" id="ARBA00008200"/>
    </source>
</evidence>
<evidence type="ECO:0000256" key="16">
    <source>
        <dbReference type="ARBA" id="ARBA00029876"/>
    </source>
</evidence>
<gene>
    <name evidence="21" type="ORF">DCAR_0312227</name>
</gene>
<keyword evidence="9" id="KW-0521">NADP</keyword>
<evidence type="ECO:0000256" key="9">
    <source>
        <dbReference type="ARBA" id="ARBA00022857"/>
    </source>
</evidence>
<keyword evidence="11" id="KW-1278">Translocase</keyword>
<dbReference type="AlphaFoldDB" id="A0AAF0WPF7"/>
<evidence type="ECO:0000256" key="5">
    <source>
        <dbReference type="ARBA" id="ARBA00018648"/>
    </source>
</evidence>
<evidence type="ECO:0000256" key="2">
    <source>
        <dbReference type="ARBA" id="ARBA00004454"/>
    </source>
</evidence>
<evidence type="ECO:0000256" key="18">
    <source>
        <dbReference type="ARBA" id="ARBA00047726"/>
    </source>
</evidence>
<evidence type="ECO:0000256" key="13">
    <source>
        <dbReference type="ARBA" id="ARBA00023027"/>
    </source>
</evidence>
<evidence type="ECO:0000313" key="22">
    <source>
        <dbReference type="Proteomes" id="UP000077755"/>
    </source>
</evidence>
<evidence type="ECO:0000256" key="11">
    <source>
        <dbReference type="ARBA" id="ARBA00022967"/>
    </source>
</evidence>
<keyword evidence="6" id="KW-0934">Plastid</keyword>
<proteinExistence type="inferred from homology"/>
<dbReference type="EMBL" id="CP093345">
    <property type="protein sequence ID" value="WOG92949.1"/>
    <property type="molecule type" value="Genomic_DNA"/>
</dbReference>
<dbReference type="InterPro" id="IPR002128">
    <property type="entry name" value="NADH_UbQ_OxRdtase_chlpt_su5_C"/>
</dbReference>
<keyword evidence="10" id="KW-0618">Plastoquinone</keyword>
<comment type="subcellular location">
    <subcellularLocation>
        <location evidence="2">Plastid</location>
        <location evidence="2">Chloroplast thylakoid membrane</location>
        <topology evidence="2">Multi-pass membrane protein</topology>
    </subcellularLocation>
</comment>
<evidence type="ECO:0000259" key="20">
    <source>
        <dbReference type="Pfam" id="PF01010"/>
    </source>
</evidence>
<feature type="domain" description="NADH:ubiquinone/plastoquinone oxidoreductase chloroplast chain 5 C-terminal" evidence="20">
    <location>
        <begin position="20"/>
        <end position="61"/>
    </location>
</feature>
<evidence type="ECO:0000256" key="8">
    <source>
        <dbReference type="ARBA" id="ARBA00022719"/>
    </source>
</evidence>
<name>A0AAF0WPF7_DAUCS</name>
<evidence type="ECO:0000256" key="7">
    <source>
        <dbReference type="ARBA" id="ARBA00022692"/>
    </source>
</evidence>
<sequence length="61" mass="7205">MLITSGRKCADVSQKREASTYLHVQLIGIYDWSYNRGYIDAFYARFFIWGIRGLAKVNFFF</sequence>
<accession>A0AAF0WPF7</accession>
<keyword evidence="12" id="KW-1133">Transmembrane helix</keyword>
<reference evidence="21" key="1">
    <citation type="journal article" date="2016" name="Nat. Genet.">
        <title>A high-quality carrot genome assembly provides new insights into carotenoid accumulation and asterid genome evolution.</title>
        <authorList>
            <person name="Iorizzo M."/>
            <person name="Ellison S."/>
            <person name="Senalik D."/>
            <person name="Zeng P."/>
            <person name="Satapoomin P."/>
            <person name="Huang J."/>
            <person name="Bowman M."/>
            <person name="Iovene M."/>
            <person name="Sanseverino W."/>
            <person name="Cavagnaro P."/>
            <person name="Yildiz M."/>
            <person name="Macko-Podgorni A."/>
            <person name="Moranska E."/>
            <person name="Grzebelus E."/>
            <person name="Grzebelus D."/>
            <person name="Ashrafi H."/>
            <person name="Zheng Z."/>
            <person name="Cheng S."/>
            <person name="Spooner D."/>
            <person name="Van Deynze A."/>
            <person name="Simon P."/>
        </authorList>
    </citation>
    <scope>NUCLEOTIDE SEQUENCE</scope>
    <source>
        <tissue evidence="21">Leaf</tissue>
    </source>
</reference>
<evidence type="ECO:0000256" key="15">
    <source>
        <dbReference type="ARBA" id="ARBA00023136"/>
    </source>
</evidence>
<keyword evidence="22" id="KW-1185">Reference proteome</keyword>